<gene>
    <name evidence="1" type="ORF">SAMN05444389_101410</name>
</gene>
<dbReference type="EMBL" id="FRCK01000001">
    <property type="protein sequence ID" value="SHL79940.1"/>
    <property type="molecule type" value="Genomic_DNA"/>
</dbReference>
<dbReference type="AlphaFoldDB" id="A0A1M7DKC8"/>
<keyword evidence="2" id="KW-1185">Reference proteome</keyword>
<dbReference type="STRING" id="53463.SAMN05444389_101410"/>
<proteinExistence type="predicted"/>
<reference evidence="2" key="1">
    <citation type="submission" date="2016-11" db="EMBL/GenBank/DDBJ databases">
        <authorList>
            <person name="Varghese N."/>
            <person name="Submissions S."/>
        </authorList>
    </citation>
    <scope>NUCLEOTIDE SEQUENCE [LARGE SCALE GENOMIC DNA]</scope>
    <source>
        <strain evidence="2">DSM 6637</strain>
    </source>
</reference>
<evidence type="ECO:0000313" key="1">
    <source>
        <dbReference type="EMBL" id="SHL79940.1"/>
    </source>
</evidence>
<name>A0A1M7DKC8_9RHOB</name>
<protein>
    <submittedName>
        <fullName evidence="1">Uncharacterized protein</fullName>
    </submittedName>
</protein>
<organism evidence="1 2">
    <name type="scientific">Paracoccus solventivorans</name>
    <dbReference type="NCBI Taxonomy" id="53463"/>
    <lineage>
        <taxon>Bacteria</taxon>
        <taxon>Pseudomonadati</taxon>
        <taxon>Pseudomonadota</taxon>
        <taxon>Alphaproteobacteria</taxon>
        <taxon>Rhodobacterales</taxon>
        <taxon>Paracoccaceae</taxon>
        <taxon>Paracoccus</taxon>
    </lineage>
</organism>
<evidence type="ECO:0000313" key="2">
    <source>
        <dbReference type="Proteomes" id="UP000184444"/>
    </source>
</evidence>
<accession>A0A1M7DKC8</accession>
<dbReference type="Proteomes" id="UP000184444">
    <property type="component" value="Unassembled WGS sequence"/>
</dbReference>
<sequence>MTHPVSANPIVRAATGQTEPDDFGAIDKAARDLIIQLARRRAWQDHMASLEAGRQ</sequence>